<reference evidence="7" key="1">
    <citation type="journal article" date="2015" name="Proc. Natl. Acad. Sci. U.S.A.">
        <title>Genome sequence of the Asian Tiger mosquito, Aedes albopictus, reveals insights into its biology, genetics, and evolution.</title>
        <authorList>
            <person name="Chen X.G."/>
            <person name="Jiang X."/>
            <person name="Gu J."/>
            <person name="Xu M."/>
            <person name="Wu Y."/>
            <person name="Deng Y."/>
            <person name="Zhang C."/>
            <person name="Bonizzoni M."/>
            <person name="Dermauw W."/>
            <person name="Vontas J."/>
            <person name="Armbruster P."/>
            <person name="Huang X."/>
            <person name="Yang Y."/>
            <person name="Zhang H."/>
            <person name="He W."/>
            <person name="Peng H."/>
            <person name="Liu Y."/>
            <person name="Wu K."/>
            <person name="Chen J."/>
            <person name="Lirakis M."/>
            <person name="Topalis P."/>
            <person name="Van Leeuwen T."/>
            <person name="Hall A.B."/>
            <person name="Jiang X."/>
            <person name="Thorpe C."/>
            <person name="Mueller R.L."/>
            <person name="Sun C."/>
            <person name="Waterhouse R.M."/>
            <person name="Yan G."/>
            <person name="Tu Z.J."/>
            <person name="Fang X."/>
            <person name="James A.A."/>
        </authorList>
    </citation>
    <scope>NUCLEOTIDE SEQUENCE [LARGE SCALE GENOMIC DNA]</scope>
    <source>
        <strain evidence="7">Foshan</strain>
    </source>
</reference>
<dbReference type="GeneID" id="109413101"/>
<evidence type="ECO:0000313" key="6">
    <source>
        <dbReference type="EnsemblMetazoa" id="AALFPA23_005455.P6968"/>
    </source>
</evidence>
<proteinExistence type="predicted"/>
<accession>A0ABM1Y3W0</accession>
<keyword evidence="2" id="KW-0862">Zinc</keyword>
<evidence type="ECO:0000256" key="3">
    <source>
        <dbReference type="PROSITE-ProRule" id="PRU00175"/>
    </source>
</evidence>
<dbReference type="RefSeq" id="XP_062702224.1">
    <property type="nucleotide sequence ID" value="XM_062846240.1"/>
</dbReference>
<evidence type="ECO:0000259" key="5">
    <source>
        <dbReference type="PROSITE" id="PS50089"/>
    </source>
</evidence>
<dbReference type="Proteomes" id="UP000069940">
    <property type="component" value="Unassembled WGS sequence"/>
</dbReference>
<protein>
    <recommendedName>
        <fullName evidence="5">RING-type domain-containing protein</fullName>
    </recommendedName>
</protein>
<evidence type="ECO:0000256" key="1">
    <source>
        <dbReference type="ARBA" id="ARBA00022771"/>
    </source>
</evidence>
<dbReference type="PANTHER" id="PTHR47160">
    <property type="entry name" value="PUTATIVE-RELATED"/>
    <property type="match status" value="1"/>
</dbReference>
<name>A0ABM1Y3W0_AEDAL</name>
<dbReference type="InterPro" id="IPR018289">
    <property type="entry name" value="MULE_transposase_dom"/>
</dbReference>
<dbReference type="Pfam" id="PF13920">
    <property type="entry name" value="zf-C3HC4_3"/>
    <property type="match status" value="1"/>
</dbReference>
<dbReference type="SUPFAM" id="SSF57850">
    <property type="entry name" value="RING/U-box"/>
    <property type="match status" value="1"/>
</dbReference>
<feature type="region of interest" description="Disordered" evidence="4">
    <location>
        <begin position="488"/>
        <end position="509"/>
    </location>
</feature>
<dbReference type="PROSITE" id="PS50089">
    <property type="entry name" value="ZF_RING_2"/>
    <property type="match status" value="1"/>
</dbReference>
<sequence>MVTEGVSNSGPGNRSIRKFYDPVSGGISQVTAEEQKAFQTAAQGTGVIINAPAKTIFKRHSMVTEGVSNSDPGNRSIRKFYDPVSGGISQVTAEEQKAFQTAAQGTGVIINAPAKTISKRHSMVTEGVSNSGPGNRSIRKFYDPVSGGISQVTAEEQKAFQTAAQGTGVIINAPAKTISKRHSMVTEGVSNSGPGNRSIRKFYDPVSGGISQVTAEEQKAFQTAAQGTGVLINAPTKTISKRHSMVTEGVSNSGPGNRSIRKFYDPVSGGISQVTAEEQKAFQTAAQGTGVLINAPTKTISKRHSMVTEGVSNSGPGNRSIRKFYDPVSGGISQVTAEEQKAFQTVAQGTGVLINAPAKTIFKRHSMVTEGVSNSGPGNRSIRKFYDPVSGGISQVTAEEQKAFQTAAQRTGVIINAPAKTISKRHSMVTEGVSNSGPGNRSFRKSYDPVSGGISQVTAEEQKAFQTAAQGTGVLINAPAETISKRHSMDTEGVSNSGPGNRSFRKSYDPVSGGISQVTAEEQKAFQTAAQGTGVIINVPVLQNAKIKPSPPQLGPSHWQQIEPYPQKSLTRGTTGAYKCSNHSHPNHTLDIAKAELKKALKEASCQSLEGYRAVFDRVCNMTEHKYAAAHMTYASVVSSMQSARSKCFPRVPKSANDFHNLMQQEKSISFRNINGKQFYHGCKENTLFFVVPATLEALSKTASTVLYFDGTYKTKPSIFNQLFMAYAELDHKVFPLAYMPSEHGAPNELQYCSILEHLLSIMPPVTVVGTVTDFEKALVKACRAIFPTATHQGCLFHFKQAVRRRIISDLHVQPTSPEYKHYRMAMQLAHLPPSKMVEGVDTVISHIKRNTSNQEKADSFDSYLRRTWLRNVSPHVYSTYHVPTTSNNAAEAYHSKMLDQIGLSPAAWVFVEKNINMANTTEIDIARVQNLPYKRQQSERQEFVNICTAAFDRDGNLSKFLEALNSNKKNEIFGSHPIVEKELLEALDDCVLCSKCASVSLIPCNHKTYCEECALPAIMKNTKCPVCASPWLGFVKDSDVQLNLN</sequence>
<keyword evidence="7" id="KW-1185">Reference proteome</keyword>
<keyword evidence="1 3" id="KW-0479">Metal-binding</keyword>
<feature type="domain" description="RING-type" evidence="5">
    <location>
        <begin position="991"/>
        <end position="1028"/>
    </location>
</feature>
<dbReference type="Pfam" id="PF10551">
    <property type="entry name" value="MULE"/>
    <property type="match status" value="1"/>
</dbReference>
<evidence type="ECO:0000313" key="7">
    <source>
        <dbReference type="Proteomes" id="UP000069940"/>
    </source>
</evidence>
<feature type="region of interest" description="Disordered" evidence="4">
    <location>
        <begin position="430"/>
        <end position="449"/>
    </location>
</feature>
<evidence type="ECO:0000256" key="4">
    <source>
        <dbReference type="SAM" id="MobiDB-lite"/>
    </source>
</evidence>
<reference evidence="6" key="2">
    <citation type="submission" date="2025-05" db="UniProtKB">
        <authorList>
            <consortium name="EnsemblMetazoa"/>
        </authorList>
    </citation>
    <scope>IDENTIFICATION</scope>
    <source>
        <strain evidence="6">Foshan</strain>
    </source>
</reference>
<dbReference type="Gene3D" id="3.30.40.10">
    <property type="entry name" value="Zinc/RING finger domain, C3HC4 (zinc finger)"/>
    <property type="match status" value="1"/>
</dbReference>
<dbReference type="PANTHER" id="PTHR47160:SF10">
    <property type="entry name" value="MULE TRANSPOSASE DOMAIN-CONTAINING PROTEIN"/>
    <property type="match status" value="1"/>
</dbReference>
<dbReference type="InterPro" id="IPR013083">
    <property type="entry name" value="Znf_RING/FYVE/PHD"/>
</dbReference>
<dbReference type="EnsemblMetazoa" id="AALFPA23_005455.R6968">
    <property type="protein sequence ID" value="AALFPA23_005455.P6968"/>
    <property type="gene ID" value="AALFPA23_005455"/>
</dbReference>
<organism evidence="6 7">
    <name type="scientific">Aedes albopictus</name>
    <name type="common">Asian tiger mosquito</name>
    <name type="synonym">Stegomyia albopicta</name>
    <dbReference type="NCBI Taxonomy" id="7160"/>
    <lineage>
        <taxon>Eukaryota</taxon>
        <taxon>Metazoa</taxon>
        <taxon>Ecdysozoa</taxon>
        <taxon>Arthropoda</taxon>
        <taxon>Hexapoda</taxon>
        <taxon>Insecta</taxon>
        <taxon>Pterygota</taxon>
        <taxon>Neoptera</taxon>
        <taxon>Endopterygota</taxon>
        <taxon>Diptera</taxon>
        <taxon>Nematocera</taxon>
        <taxon>Culicoidea</taxon>
        <taxon>Culicidae</taxon>
        <taxon>Culicinae</taxon>
        <taxon>Aedini</taxon>
        <taxon>Aedes</taxon>
        <taxon>Stegomyia</taxon>
    </lineage>
</organism>
<evidence type="ECO:0000256" key="2">
    <source>
        <dbReference type="ARBA" id="ARBA00022833"/>
    </source>
</evidence>
<keyword evidence="1 3" id="KW-0863">Zinc-finger</keyword>
<dbReference type="InterPro" id="IPR001841">
    <property type="entry name" value="Znf_RING"/>
</dbReference>